<evidence type="ECO:0000313" key="4">
    <source>
        <dbReference type="Proteomes" id="UP001359559"/>
    </source>
</evidence>
<dbReference type="PANTHER" id="PTHR46594">
    <property type="entry name" value="P-TYPE CATION-TRANSPORTING ATPASE"/>
    <property type="match status" value="1"/>
</dbReference>
<name>A0AAN9I835_CLITE</name>
<evidence type="ECO:0000256" key="1">
    <source>
        <dbReference type="ARBA" id="ARBA00022723"/>
    </source>
</evidence>
<dbReference type="AlphaFoldDB" id="A0AAN9I835"/>
<keyword evidence="2" id="KW-0472">Membrane</keyword>
<dbReference type="SUPFAM" id="SSF81660">
    <property type="entry name" value="Metal cation-transporting ATPase, ATP-binding domain N"/>
    <property type="match status" value="1"/>
</dbReference>
<keyword evidence="2" id="KW-0812">Transmembrane</keyword>
<proteinExistence type="predicted"/>
<organism evidence="3 4">
    <name type="scientific">Clitoria ternatea</name>
    <name type="common">Butterfly pea</name>
    <dbReference type="NCBI Taxonomy" id="43366"/>
    <lineage>
        <taxon>Eukaryota</taxon>
        <taxon>Viridiplantae</taxon>
        <taxon>Streptophyta</taxon>
        <taxon>Embryophyta</taxon>
        <taxon>Tracheophyta</taxon>
        <taxon>Spermatophyta</taxon>
        <taxon>Magnoliopsida</taxon>
        <taxon>eudicotyledons</taxon>
        <taxon>Gunneridae</taxon>
        <taxon>Pentapetalae</taxon>
        <taxon>rosids</taxon>
        <taxon>fabids</taxon>
        <taxon>Fabales</taxon>
        <taxon>Fabaceae</taxon>
        <taxon>Papilionoideae</taxon>
        <taxon>50 kb inversion clade</taxon>
        <taxon>NPAAA clade</taxon>
        <taxon>indigoferoid/millettioid clade</taxon>
        <taxon>Phaseoleae</taxon>
        <taxon>Clitoria</taxon>
    </lineage>
</organism>
<evidence type="ECO:0000256" key="2">
    <source>
        <dbReference type="SAM" id="Phobius"/>
    </source>
</evidence>
<reference evidence="3 4" key="1">
    <citation type="submission" date="2024-01" db="EMBL/GenBank/DDBJ databases">
        <title>The genomes of 5 underutilized Papilionoideae crops provide insights into root nodulation and disease resistance.</title>
        <authorList>
            <person name="Yuan L."/>
        </authorList>
    </citation>
    <scope>NUCLEOTIDE SEQUENCE [LARGE SCALE GENOMIC DNA]</scope>
    <source>
        <strain evidence="3">LY-2023</strain>
        <tissue evidence="3">Leaf</tissue>
    </source>
</reference>
<accession>A0AAN9I835</accession>
<keyword evidence="4" id="KW-1185">Reference proteome</keyword>
<protein>
    <submittedName>
        <fullName evidence="3">Uncharacterized protein</fullName>
    </submittedName>
</protein>
<keyword evidence="1" id="KW-0479">Metal-binding</keyword>
<dbReference type="GO" id="GO:0000166">
    <property type="term" value="F:nucleotide binding"/>
    <property type="evidence" value="ECO:0007669"/>
    <property type="project" value="InterPro"/>
</dbReference>
<dbReference type="GO" id="GO:0046872">
    <property type="term" value="F:metal ion binding"/>
    <property type="evidence" value="ECO:0007669"/>
    <property type="project" value="UniProtKB-KW"/>
</dbReference>
<dbReference type="EMBL" id="JAYKXN010000007">
    <property type="protein sequence ID" value="KAK7270983.1"/>
    <property type="molecule type" value="Genomic_DNA"/>
</dbReference>
<dbReference type="InterPro" id="IPR023299">
    <property type="entry name" value="ATPase_P-typ_cyto_dom_N"/>
</dbReference>
<dbReference type="Gene3D" id="3.40.1110.10">
    <property type="entry name" value="Calcium-transporting ATPase, cytoplasmic domain N"/>
    <property type="match status" value="1"/>
</dbReference>
<dbReference type="Proteomes" id="UP001359559">
    <property type="component" value="Unassembled WGS sequence"/>
</dbReference>
<dbReference type="PANTHER" id="PTHR46594:SF6">
    <property type="entry name" value="COPPER-TRANSPORTING ATPASE RAN1"/>
    <property type="match status" value="1"/>
</dbReference>
<gene>
    <name evidence="3" type="ORF">RJT34_26541</name>
</gene>
<comment type="caution">
    <text evidence="3">The sequence shown here is derived from an EMBL/GenBank/DDBJ whole genome shotgun (WGS) entry which is preliminary data.</text>
</comment>
<sequence>MLVEVGVAGRALRNGSINMDVLVALGTTASYVYSIGALLYGALTGFWSPRYIETSAMLITFVLLGKYLECLAKGKTSDAIKKLVELTLATALMVVKDKGVGANNGVLIKGGDSLERAQMVMYVILDKKGTLTRGKATVTSAKVFTRMDRGEFLTLVASAEVTCNLLLMASSEHPLAKAILQYARHFHFFDDSSPTSGTQNDAKEVRNRKLLAESGINISIEVEIFVIELEEIAKTGILVAYDDVLTSVLGVASFCCYRGPQENGNHTCYGYRR</sequence>
<keyword evidence="2" id="KW-1133">Transmembrane helix</keyword>
<evidence type="ECO:0000313" key="3">
    <source>
        <dbReference type="EMBL" id="KAK7270983.1"/>
    </source>
</evidence>
<feature type="transmembrane region" description="Helical" evidence="2">
    <location>
        <begin position="21"/>
        <end position="43"/>
    </location>
</feature>